<evidence type="ECO:0000313" key="2">
    <source>
        <dbReference type="Proteomes" id="UP000611629"/>
    </source>
</evidence>
<evidence type="ECO:0000313" key="1">
    <source>
        <dbReference type="EMBL" id="NYB75832.1"/>
    </source>
</evidence>
<gene>
    <name evidence="1" type="ORF">HZF24_16910</name>
</gene>
<dbReference type="AlphaFoldDB" id="A0A974GXP8"/>
<accession>A0A974GXP8</accession>
<name>A0A974GXP8_SEDHY</name>
<dbReference type="Gene3D" id="3.40.50.720">
    <property type="entry name" value="NAD(P)-binding Rossmann-like Domain"/>
    <property type="match status" value="1"/>
</dbReference>
<keyword evidence="2" id="KW-1185">Reference proteome</keyword>
<protein>
    <submittedName>
        <fullName evidence="1">Uncharacterized protein</fullName>
    </submittedName>
</protein>
<dbReference type="EMBL" id="JACBNQ010000030">
    <property type="protein sequence ID" value="NYB75832.1"/>
    <property type="molecule type" value="Genomic_DNA"/>
</dbReference>
<sequence length="159" mass="18363">MNFIIIASIIAVFFINFYFIDEIFKIVELPAENTVDICQTKSFNNMRTALICGDIDICHELSELLEHHNVSSIISNDKVQLCHPYPYDYLIVVHSSDLDNLTICSIGMKIFGINNVISICNQQYNKRIYEENNIPYLFRNNLTASDIVYKLLNICNNRS</sequence>
<organism evidence="1 2">
    <name type="scientific">Sedimentibacter hydroxybenzoicus DSM 7310</name>
    <dbReference type="NCBI Taxonomy" id="1123245"/>
    <lineage>
        <taxon>Bacteria</taxon>
        <taxon>Bacillati</taxon>
        <taxon>Bacillota</taxon>
        <taxon>Tissierellia</taxon>
        <taxon>Sedimentibacter</taxon>
    </lineage>
</organism>
<dbReference type="Proteomes" id="UP000611629">
    <property type="component" value="Unassembled WGS sequence"/>
</dbReference>
<comment type="caution">
    <text evidence="1">The sequence shown here is derived from an EMBL/GenBank/DDBJ whole genome shotgun (WGS) entry which is preliminary data.</text>
</comment>
<dbReference type="RefSeq" id="WP_179239551.1">
    <property type="nucleotide sequence ID" value="NZ_JACBNQ010000030.1"/>
</dbReference>
<proteinExistence type="predicted"/>
<reference evidence="1" key="1">
    <citation type="submission" date="2020-07" db="EMBL/GenBank/DDBJ databases">
        <title>Genomic analysis of a strain of Sedimentibacter Hydroxybenzoicus DSM7310.</title>
        <authorList>
            <person name="Ma S."/>
        </authorList>
    </citation>
    <scope>NUCLEOTIDE SEQUENCE</scope>
    <source>
        <strain evidence="1">DSM 7310</strain>
    </source>
</reference>